<dbReference type="InterPro" id="IPR018790">
    <property type="entry name" value="DUF2358"/>
</dbReference>
<organism evidence="2">
    <name type="scientific">Mantoniella antarctica</name>
    <dbReference type="NCBI Taxonomy" id="81844"/>
    <lineage>
        <taxon>Eukaryota</taxon>
        <taxon>Viridiplantae</taxon>
        <taxon>Chlorophyta</taxon>
        <taxon>Mamiellophyceae</taxon>
        <taxon>Mamiellales</taxon>
        <taxon>Mamiellaceae</taxon>
        <taxon>Mantoniella</taxon>
    </lineage>
</organism>
<sequence length="234" mass="25026">MWSSATAMSIPAARPAAPPPGTRASSSASTPRQPRAPSPPQPPVRTRREWLSGGVAGALVLQLVEAGCAPAPATAFPLASLGGVKKVADNKTRDLTMEQIKDVLEKDLRDRQYFVTGNLTREIFADNCRFTDPTVDVVGLTRYLTAVGLLFDPATSSVELFNIAITGPTTVEADWSSEGYLRFPWKPRVEPYTGRTTYTVGAESGIIETQVSTWNITGAKALAESFTPTAGVKT</sequence>
<name>A0A7S0X7G1_9CHLO</name>
<dbReference type="Pfam" id="PF10184">
    <property type="entry name" value="DUF2358"/>
    <property type="match status" value="1"/>
</dbReference>
<feature type="compositionally biased region" description="Pro residues" evidence="1">
    <location>
        <begin position="34"/>
        <end position="43"/>
    </location>
</feature>
<dbReference type="AlphaFoldDB" id="A0A7S0X7G1"/>
<gene>
    <name evidence="2" type="ORF">MANT1106_LOCUS10139</name>
</gene>
<dbReference type="PANTHER" id="PTHR34123:SF3">
    <property type="entry name" value="SNOAL-LIKE DOMAIN-CONTAINING PROTEIN"/>
    <property type="match status" value="1"/>
</dbReference>
<proteinExistence type="predicted"/>
<dbReference type="PANTHER" id="PTHR34123">
    <property type="entry name" value="OS04G0578200 PROTEIN"/>
    <property type="match status" value="1"/>
</dbReference>
<evidence type="ECO:0000313" key="2">
    <source>
        <dbReference type="EMBL" id="CAD8707456.1"/>
    </source>
</evidence>
<reference evidence="2" key="1">
    <citation type="submission" date="2021-01" db="EMBL/GenBank/DDBJ databases">
        <authorList>
            <person name="Corre E."/>
            <person name="Pelletier E."/>
            <person name="Niang G."/>
            <person name="Scheremetjew M."/>
            <person name="Finn R."/>
            <person name="Kale V."/>
            <person name="Holt S."/>
            <person name="Cochrane G."/>
            <person name="Meng A."/>
            <person name="Brown T."/>
            <person name="Cohen L."/>
        </authorList>
    </citation>
    <scope>NUCLEOTIDE SEQUENCE</scope>
    <source>
        <strain evidence="2">SL-175</strain>
    </source>
</reference>
<accession>A0A7S0X7G1</accession>
<feature type="compositionally biased region" description="Low complexity" evidence="1">
    <location>
        <begin position="22"/>
        <end position="33"/>
    </location>
</feature>
<feature type="region of interest" description="Disordered" evidence="1">
    <location>
        <begin position="1"/>
        <end position="47"/>
    </location>
</feature>
<protein>
    <submittedName>
        <fullName evidence="2">Uncharacterized protein</fullName>
    </submittedName>
</protein>
<evidence type="ECO:0000256" key="1">
    <source>
        <dbReference type="SAM" id="MobiDB-lite"/>
    </source>
</evidence>
<dbReference type="EMBL" id="HBFC01017065">
    <property type="protein sequence ID" value="CAD8707456.1"/>
    <property type="molecule type" value="Transcribed_RNA"/>
</dbReference>